<evidence type="ECO:0000313" key="3">
    <source>
        <dbReference type="Proteomes" id="UP001153712"/>
    </source>
</evidence>
<dbReference type="OrthoDB" id="7330171at2759"/>
<gene>
    <name evidence="2" type="ORF">PHYEVI_LOCUS668</name>
</gene>
<evidence type="ECO:0000256" key="1">
    <source>
        <dbReference type="SAM" id="SignalP"/>
    </source>
</evidence>
<keyword evidence="3" id="KW-1185">Reference proteome</keyword>
<dbReference type="AlphaFoldDB" id="A0A9N9XM01"/>
<sequence length="163" mass="17482">MIKFTSICFCLYACSSEIFAFPVSASDTKFVLVPISLSNFNSKPRGPLDFIGNWIQSSNFFPVEINVPDTFATVGGTVGGWATNLGGIAQNVGSTFQGLTQNVGSGIQNIAQTITQRLPFLAAIVRPPGASTQRFVLLIPAQGLEGKDKMDFNANSELLEIFP</sequence>
<feature type="signal peptide" evidence="1">
    <location>
        <begin position="1"/>
        <end position="20"/>
    </location>
</feature>
<feature type="chain" id="PRO_5040513140" evidence="1">
    <location>
        <begin position="21"/>
        <end position="163"/>
    </location>
</feature>
<protein>
    <submittedName>
        <fullName evidence="2">Uncharacterized protein</fullName>
    </submittedName>
</protein>
<organism evidence="2 3">
    <name type="scientific">Phyllotreta striolata</name>
    <name type="common">Striped flea beetle</name>
    <name type="synonym">Crioceris striolata</name>
    <dbReference type="NCBI Taxonomy" id="444603"/>
    <lineage>
        <taxon>Eukaryota</taxon>
        <taxon>Metazoa</taxon>
        <taxon>Ecdysozoa</taxon>
        <taxon>Arthropoda</taxon>
        <taxon>Hexapoda</taxon>
        <taxon>Insecta</taxon>
        <taxon>Pterygota</taxon>
        <taxon>Neoptera</taxon>
        <taxon>Endopterygota</taxon>
        <taxon>Coleoptera</taxon>
        <taxon>Polyphaga</taxon>
        <taxon>Cucujiformia</taxon>
        <taxon>Chrysomeloidea</taxon>
        <taxon>Chrysomelidae</taxon>
        <taxon>Galerucinae</taxon>
        <taxon>Alticini</taxon>
        <taxon>Phyllotreta</taxon>
    </lineage>
</organism>
<accession>A0A9N9XM01</accession>
<keyword evidence="1" id="KW-0732">Signal</keyword>
<proteinExistence type="predicted"/>
<name>A0A9N9XM01_PHYSR</name>
<dbReference type="Proteomes" id="UP001153712">
    <property type="component" value="Chromosome 1"/>
</dbReference>
<reference evidence="2" key="1">
    <citation type="submission" date="2022-01" db="EMBL/GenBank/DDBJ databases">
        <authorList>
            <person name="King R."/>
        </authorList>
    </citation>
    <scope>NUCLEOTIDE SEQUENCE</scope>
</reference>
<dbReference type="EMBL" id="OU900094">
    <property type="protein sequence ID" value="CAG9854204.1"/>
    <property type="molecule type" value="Genomic_DNA"/>
</dbReference>
<evidence type="ECO:0000313" key="2">
    <source>
        <dbReference type="EMBL" id="CAG9854204.1"/>
    </source>
</evidence>